<keyword evidence="3" id="KW-1185">Reference proteome</keyword>
<protein>
    <submittedName>
        <fullName evidence="2">Uncharacterized protein</fullName>
    </submittedName>
</protein>
<accession>A0A2P5C7M5</accession>
<evidence type="ECO:0000313" key="3">
    <source>
        <dbReference type="Proteomes" id="UP000237000"/>
    </source>
</evidence>
<reference evidence="3" key="1">
    <citation type="submission" date="2016-06" db="EMBL/GenBank/DDBJ databases">
        <title>Parallel loss of symbiosis genes in relatives of nitrogen-fixing non-legume Parasponia.</title>
        <authorList>
            <person name="Van Velzen R."/>
            <person name="Holmer R."/>
            <person name="Bu F."/>
            <person name="Rutten L."/>
            <person name="Van Zeijl A."/>
            <person name="Liu W."/>
            <person name="Santuari L."/>
            <person name="Cao Q."/>
            <person name="Sharma T."/>
            <person name="Shen D."/>
            <person name="Roswanjaya Y."/>
            <person name="Wardhani T."/>
            <person name="Kalhor M.S."/>
            <person name="Jansen J."/>
            <person name="Van den Hoogen J."/>
            <person name="Gungor B."/>
            <person name="Hartog M."/>
            <person name="Hontelez J."/>
            <person name="Verver J."/>
            <person name="Yang W.-C."/>
            <person name="Schijlen E."/>
            <person name="Repin R."/>
            <person name="Schilthuizen M."/>
            <person name="Schranz E."/>
            <person name="Heidstra R."/>
            <person name="Miyata K."/>
            <person name="Fedorova E."/>
            <person name="Kohlen W."/>
            <person name="Bisseling T."/>
            <person name="Smit S."/>
            <person name="Geurts R."/>
        </authorList>
    </citation>
    <scope>NUCLEOTIDE SEQUENCE [LARGE SCALE GENOMIC DNA]</scope>
    <source>
        <strain evidence="3">cv. RG33-2</strain>
    </source>
</reference>
<proteinExistence type="predicted"/>
<evidence type="ECO:0000313" key="2">
    <source>
        <dbReference type="EMBL" id="PON57037.1"/>
    </source>
</evidence>
<feature type="compositionally biased region" description="Basic and acidic residues" evidence="1">
    <location>
        <begin position="47"/>
        <end position="62"/>
    </location>
</feature>
<dbReference type="InParanoid" id="A0A2P5C7M5"/>
<organism evidence="2 3">
    <name type="scientific">Trema orientale</name>
    <name type="common">Charcoal tree</name>
    <name type="synonym">Celtis orientalis</name>
    <dbReference type="NCBI Taxonomy" id="63057"/>
    <lineage>
        <taxon>Eukaryota</taxon>
        <taxon>Viridiplantae</taxon>
        <taxon>Streptophyta</taxon>
        <taxon>Embryophyta</taxon>
        <taxon>Tracheophyta</taxon>
        <taxon>Spermatophyta</taxon>
        <taxon>Magnoliopsida</taxon>
        <taxon>eudicotyledons</taxon>
        <taxon>Gunneridae</taxon>
        <taxon>Pentapetalae</taxon>
        <taxon>rosids</taxon>
        <taxon>fabids</taxon>
        <taxon>Rosales</taxon>
        <taxon>Cannabaceae</taxon>
        <taxon>Trema</taxon>
    </lineage>
</organism>
<name>A0A2P5C7M5_TREOI</name>
<dbReference type="Proteomes" id="UP000237000">
    <property type="component" value="Unassembled WGS sequence"/>
</dbReference>
<dbReference type="EMBL" id="JXTC01000401">
    <property type="protein sequence ID" value="PON57037.1"/>
    <property type="molecule type" value="Genomic_DNA"/>
</dbReference>
<sequence>MDGKLVFGERENEGKWDFLGIWSVRESRLLLASLLPLGGFSISGEDEGSKRRSGQKKEKGER</sequence>
<dbReference type="AlphaFoldDB" id="A0A2P5C7M5"/>
<feature type="region of interest" description="Disordered" evidence="1">
    <location>
        <begin position="38"/>
        <end position="62"/>
    </location>
</feature>
<gene>
    <name evidence="2" type="ORF">TorRG33x02_294650</name>
</gene>
<evidence type="ECO:0000256" key="1">
    <source>
        <dbReference type="SAM" id="MobiDB-lite"/>
    </source>
</evidence>
<feature type="non-terminal residue" evidence="2">
    <location>
        <position position="62"/>
    </location>
</feature>
<comment type="caution">
    <text evidence="2">The sequence shown here is derived from an EMBL/GenBank/DDBJ whole genome shotgun (WGS) entry which is preliminary data.</text>
</comment>